<dbReference type="Proteomes" id="UP000694864">
    <property type="component" value="Chromosome 19"/>
</dbReference>
<dbReference type="InterPro" id="IPR050233">
    <property type="entry name" value="A_thaliana_F-box"/>
</dbReference>
<dbReference type="RefSeq" id="XP_010487026.1">
    <property type="nucleotide sequence ID" value="XM_010488724.1"/>
</dbReference>
<dbReference type="InterPro" id="IPR017451">
    <property type="entry name" value="F-box-assoc_interact_dom"/>
</dbReference>
<dbReference type="NCBIfam" id="TIGR01640">
    <property type="entry name" value="F_box_assoc_1"/>
    <property type="match status" value="1"/>
</dbReference>
<gene>
    <name evidence="3" type="primary">LOC104765063</name>
</gene>
<evidence type="ECO:0000313" key="2">
    <source>
        <dbReference type="Proteomes" id="UP000694864"/>
    </source>
</evidence>
<dbReference type="Pfam" id="PF07734">
    <property type="entry name" value="FBA_1"/>
    <property type="match status" value="1"/>
</dbReference>
<evidence type="ECO:0000259" key="1">
    <source>
        <dbReference type="Pfam" id="PF07734"/>
    </source>
</evidence>
<dbReference type="GeneID" id="104765063"/>
<accession>A0ABM0XJT8</accession>
<reference evidence="3" key="2">
    <citation type="submission" date="2025-08" db="UniProtKB">
        <authorList>
            <consortium name="RefSeq"/>
        </authorList>
    </citation>
    <scope>IDENTIFICATION</scope>
    <source>
        <tissue evidence="3">Leaf</tissue>
    </source>
</reference>
<dbReference type="InterPro" id="IPR036047">
    <property type="entry name" value="F-box-like_dom_sf"/>
</dbReference>
<evidence type="ECO:0000313" key="3">
    <source>
        <dbReference type="RefSeq" id="XP_010487026.1"/>
    </source>
</evidence>
<feature type="domain" description="F-box associated beta-propeller type 1" evidence="1">
    <location>
        <begin position="39"/>
        <end position="368"/>
    </location>
</feature>
<name>A0ABM0XJT8_CAMSA</name>
<dbReference type="PANTHER" id="PTHR47993:SF289">
    <property type="entry name" value="F-BOX ASSOCIATED UBIQUITINATION EFFECTOR FAMILY PROTEIN"/>
    <property type="match status" value="1"/>
</dbReference>
<reference evidence="2" key="1">
    <citation type="journal article" date="2014" name="Nat. Commun.">
        <title>The emerging biofuel crop Camelina sativa retains a highly undifferentiated hexaploid genome structure.</title>
        <authorList>
            <person name="Kagale S."/>
            <person name="Koh C."/>
            <person name="Nixon J."/>
            <person name="Bollina V."/>
            <person name="Clarke W.E."/>
            <person name="Tuteja R."/>
            <person name="Spillane C."/>
            <person name="Robinson S.J."/>
            <person name="Links M.G."/>
            <person name="Clarke C."/>
            <person name="Higgins E.E."/>
            <person name="Huebert T."/>
            <person name="Sharpe A.G."/>
            <person name="Parkin I.A."/>
        </authorList>
    </citation>
    <scope>NUCLEOTIDE SEQUENCE [LARGE SCALE GENOMIC DNA]</scope>
    <source>
        <strain evidence="2">cv. DH55</strain>
    </source>
</reference>
<protein>
    <submittedName>
        <fullName evidence="3">F-box protein At3g24580</fullName>
    </submittedName>
</protein>
<sequence>MRRVRSTCKKWNTLSRSRSFKKKHLGVQAKLATKEKEFMVVTMIDYKVDLMSVNFEGELLCMKRQGTLVTPDASDQIYVSQVIHCDGLLLCIMKDNPRVLAFNPYCGQPRWFPPTTDNSPYINAYSYALGYNNSSSSIAKSYRILSFAMVDYAEPKVVELKIYDFNSSSSWRVLDFTPDWFIYSYSHGVALKGNTYWFAQPRNSETPPSQGGDPCFLLCFDFTSEAFGPRLPLPFMWGAEDTVSLSNARDDQLAVLFQRVDTLQIEIWVTTKVEPNTVSWGTKLFLSADMRTLTAPIQFMFSYCGPTFFIDEDKKVAVIFDKSKDLRRRRNTPYIIGEDGSSLKEVDLGESPNKDLEPLVCPYVPSSVLLK</sequence>
<organism evidence="2 3">
    <name type="scientific">Camelina sativa</name>
    <name type="common">False flax</name>
    <name type="synonym">Myagrum sativum</name>
    <dbReference type="NCBI Taxonomy" id="90675"/>
    <lineage>
        <taxon>Eukaryota</taxon>
        <taxon>Viridiplantae</taxon>
        <taxon>Streptophyta</taxon>
        <taxon>Embryophyta</taxon>
        <taxon>Tracheophyta</taxon>
        <taxon>Spermatophyta</taxon>
        <taxon>Magnoliopsida</taxon>
        <taxon>eudicotyledons</taxon>
        <taxon>Gunneridae</taxon>
        <taxon>Pentapetalae</taxon>
        <taxon>rosids</taxon>
        <taxon>malvids</taxon>
        <taxon>Brassicales</taxon>
        <taxon>Brassicaceae</taxon>
        <taxon>Camelineae</taxon>
        <taxon>Camelina</taxon>
    </lineage>
</organism>
<dbReference type="InterPro" id="IPR006527">
    <property type="entry name" value="F-box-assoc_dom_typ1"/>
</dbReference>
<dbReference type="PANTHER" id="PTHR47993">
    <property type="entry name" value="OS09G0372900 PROTEIN-RELATED"/>
    <property type="match status" value="1"/>
</dbReference>
<keyword evidence="2" id="KW-1185">Reference proteome</keyword>
<dbReference type="SUPFAM" id="SSF81383">
    <property type="entry name" value="F-box domain"/>
    <property type="match status" value="1"/>
</dbReference>
<proteinExistence type="predicted"/>